<evidence type="ECO:0000256" key="2">
    <source>
        <dbReference type="ARBA" id="ARBA00009142"/>
    </source>
</evidence>
<dbReference type="Proteomes" id="UP001156903">
    <property type="component" value="Unassembled WGS sequence"/>
</dbReference>
<dbReference type="InterPro" id="IPR002781">
    <property type="entry name" value="TM_pro_TauE-like"/>
</dbReference>
<organism evidence="9 10">
    <name type="scientific">Hydrogenophaga electricum</name>
    <dbReference type="NCBI Taxonomy" id="1230953"/>
    <lineage>
        <taxon>Bacteria</taxon>
        <taxon>Pseudomonadati</taxon>
        <taxon>Pseudomonadota</taxon>
        <taxon>Betaproteobacteria</taxon>
        <taxon>Burkholderiales</taxon>
        <taxon>Comamonadaceae</taxon>
        <taxon>Hydrogenophaga</taxon>
    </lineage>
</organism>
<dbReference type="EMBL" id="BSPB01000011">
    <property type="protein sequence ID" value="GLS14349.1"/>
    <property type="molecule type" value="Genomic_DNA"/>
</dbReference>
<keyword evidence="3" id="KW-0813">Transport</keyword>
<dbReference type="PANTHER" id="PTHR30269">
    <property type="entry name" value="TRANSMEMBRANE PROTEIN YFCA"/>
    <property type="match status" value="1"/>
</dbReference>
<proteinExistence type="inferred from homology"/>
<keyword evidence="7 8" id="KW-0472">Membrane</keyword>
<feature type="transmembrane region" description="Helical" evidence="8">
    <location>
        <begin position="73"/>
        <end position="98"/>
    </location>
</feature>
<keyword evidence="5 8" id="KW-0812">Transmembrane</keyword>
<dbReference type="InterPro" id="IPR052017">
    <property type="entry name" value="TSUP"/>
</dbReference>
<accession>A0ABQ6C2H4</accession>
<sequence length="312" mass="31728">MAARRPRTGAALHAAAGEIVSGGHGTDLISRSAHSAFGIGPRGSESLESAGPIPVHAAMEFLLAFLPLPPADLAIALLAVGAAYVIFGLAGFGTALVAAPVLAHLVPVAVIVPLLALLDGAAAATSVARDGAAADRAELRRIVPAMALGSLVGAALLLLGRPDALLLALGLFAMGYGLYALSGRRPAARWPASAAWPFGAVGGVFSALFGSGGFLYAIYLAGRLDTPARIRVTQSTLIGLATLTRVVIFLLAGVYAQGPVLALAVLLAPAMLVGNALGRRLALGLPRERFLRIMGAVVLCAGCALVWRYVRL</sequence>
<name>A0ABQ6C2H4_9BURK</name>
<protein>
    <recommendedName>
        <fullName evidence="8">Probable membrane transporter protein</fullName>
    </recommendedName>
</protein>
<feature type="transmembrane region" description="Helical" evidence="8">
    <location>
        <begin position="194"/>
        <end position="220"/>
    </location>
</feature>
<evidence type="ECO:0000256" key="7">
    <source>
        <dbReference type="ARBA" id="ARBA00023136"/>
    </source>
</evidence>
<comment type="similarity">
    <text evidence="2 8">Belongs to the 4-toluene sulfonate uptake permease (TSUP) (TC 2.A.102) family.</text>
</comment>
<evidence type="ECO:0000313" key="10">
    <source>
        <dbReference type="Proteomes" id="UP001156903"/>
    </source>
</evidence>
<keyword evidence="4 8" id="KW-1003">Cell membrane</keyword>
<gene>
    <name evidence="9" type="ORF">GCM10007935_17800</name>
</gene>
<evidence type="ECO:0000313" key="9">
    <source>
        <dbReference type="EMBL" id="GLS14349.1"/>
    </source>
</evidence>
<comment type="subcellular location">
    <subcellularLocation>
        <location evidence="1 8">Cell membrane</location>
        <topology evidence="1 8">Multi-pass membrane protein</topology>
    </subcellularLocation>
</comment>
<feature type="transmembrane region" description="Helical" evidence="8">
    <location>
        <begin position="290"/>
        <end position="310"/>
    </location>
</feature>
<dbReference type="PANTHER" id="PTHR30269:SF32">
    <property type="entry name" value="MEMBRANE TRANSPORTER PROTEIN-RELATED"/>
    <property type="match status" value="1"/>
</dbReference>
<evidence type="ECO:0000256" key="6">
    <source>
        <dbReference type="ARBA" id="ARBA00022989"/>
    </source>
</evidence>
<feature type="transmembrane region" description="Helical" evidence="8">
    <location>
        <begin position="164"/>
        <end position="182"/>
    </location>
</feature>
<comment type="caution">
    <text evidence="9">The sequence shown here is derived from an EMBL/GenBank/DDBJ whole genome shotgun (WGS) entry which is preliminary data.</text>
</comment>
<feature type="transmembrane region" description="Helical" evidence="8">
    <location>
        <begin position="139"/>
        <end position="159"/>
    </location>
</feature>
<evidence type="ECO:0000256" key="1">
    <source>
        <dbReference type="ARBA" id="ARBA00004651"/>
    </source>
</evidence>
<dbReference type="Pfam" id="PF01925">
    <property type="entry name" value="TauE"/>
    <property type="match status" value="1"/>
</dbReference>
<feature type="transmembrane region" description="Helical" evidence="8">
    <location>
        <begin position="105"/>
        <end position="127"/>
    </location>
</feature>
<reference evidence="10" key="1">
    <citation type="journal article" date="2019" name="Int. J. Syst. Evol. Microbiol.">
        <title>The Global Catalogue of Microorganisms (GCM) 10K type strain sequencing project: providing services to taxonomists for standard genome sequencing and annotation.</title>
        <authorList>
            <consortium name="The Broad Institute Genomics Platform"/>
            <consortium name="The Broad Institute Genome Sequencing Center for Infectious Disease"/>
            <person name="Wu L."/>
            <person name="Ma J."/>
        </authorList>
    </citation>
    <scope>NUCLEOTIDE SEQUENCE [LARGE SCALE GENOMIC DNA]</scope>
    <source>
        <strain evidence="10">NBRC 109341</strain>
    </source>
</reference>
<evidence type="ECO:0000256" key="8">
    <source>
        <dbReference type="RuleBase" id="RU363041"/>
    </source>
</evidence>
<evidence type="ECO:0000256" key="5">
    <source>
        <dbReference type="ARBA" id="ARBA00022692"/>
    </source>
</evidence>
<evidence type="ECO:0000256" key="3">
    <source>
        <dbReference type="ARBA" id="ARBA00022448"/>
    </source>
</evidence>
<evidence type="ECO:0000256" key="4">
    <source>
        <dbReference type="ARBA" id="ARBA00022475"/>
    </source>
</evidence>
<keyword evidence="10" id="KW-1185">Reference proteome</keyword>
<keyword evidence="6 8" id="KW-1133">Transmembrane helix</keyword>